<evidence type="ECO:0000256" key="5">
    <source>
        <dbReference type="ARBA" id="ARBA00022989"/>
    </source>
</evidence>
<evidence type="ECO:0000256" key="2">
    <source>
        <dbReference type="ARBA" id="ARBA00022475"/>
    </source>
</evidence>
<keyword evidence="5 8" id="KW-1133">Transmembrane helix</keyword>
<protein>
    <recommendedName>
        <fullName evidence="8">Apolipoprotein N-acyltransferase</fullName>
        <shortName evidence="8">ALP N-acyltransferase</shortName>
        <ecNumber evidence="8">2.3.1.269</ecNumber>
    </recommendedName>
</protein>
<dbReference type="EC" id="2.3.1.269" evidence="8"/>
<evidence type="ECO:0000313" key="10">
    <source>
        <dbReference type="EMBL" id="GGD86434.1"/>
    </source>
</evidence>
<dbReference type="Pfam" id="PF00795">
    <property type="entry name" value="CN_hydrolase"/>
    <property type="match status" value="1"/>
</dbReference>
<dbReference type="InterPro" id="IPR003010">
    <property type="entry name" value="C-N_Hydrolase"/>
</dbReference>
<feature type="transmembrane region" description="Helical" evidence="8">
    <location>
        <begin position="75"/>
        <end position="99"/>
    </location>
</feature>
<dbReference type="InterPro" id="IPR045378">
    <property type="entry name" value="LNT_N"/>
</dbReference>
<accession>A0ABQ1RZN9</accession>
<evidence type="ECO:0000259" key="9">
    <source>
        <dbReference type="PROSITE" id="PS50263"/>
    </source>
</evidence>
<dbReference type="RefSeq" id="WP_229703217.1">
    <property type="nucleotide sequence ID" value="NZ_BMCM01000006.1"/>
</dbReference>
<dbReference type="EMBL" id="BMCM01000006">
    <property type="protein sequence ID" value="GGD86434.1"/>
    <property type="molecule type" value="Genomic_DNA"/>
</dbReference>
<name>A0ABQ1RZN9_9MICO</name>
<dbReference type="CDD" id="cd07571">
    <property type="entry name" value="ALP_N-acyl_transferase"/>
    <property type="match status" value="1"/>
</dbReference>
<comment type="function">
    <text evidence="8">Catalyzes the phospholipid dependent N-acylation of the N-terminal cysteine of apolipoprotein, the last step in lipoprotein maturation.</text>
</comment>
<comment type="pathway">
    <text evidence="8">Protein modification; lipoprotein biosynthesis (N-acyl transfer).</text>
</comment>
<keyword evidence="7 8" id="KW-0012">Acyltransferase</keyword>
<dbReference type="PANTHER" id="PTHR38686:SF1">
    <property type="entry name" value="APOLIPOPROTEIN N-ACYLTRANSFERASE"/>
    <property type="match status" value="1"/>
</dbReference>
<proteinExistence type="inferred from homology"/>
<feature type="transmembrane region" description="Helical" evidence="8">
    <location>
        <begin position="111"/>
        <end position="132"/>
    </location>
</feature>
<evidence type="ECO:0000256" key="1">
    <source>
        <dbReference type="ARBA" id="ARBA00004651"/>
    </source>
</evidence>
<dbReference type="PANTHER" id="PTHR38686">
    <property type="entry name" value="APOLIPOPROTEIN N-ACYLTRANSFERASE"/>
    <property type="match status" value="1"/>
</dbReference>
<reference evidence="11" key="1">
    <citation type="journal article" date="2019" name="Int. J. Syst. Evol. Microbiol.">
        <title>The Global Catalogue of Microorganisms (GCM) 10K type strain sequencing project: providing services to taxonomists for standard genome sequencing and annotation.</title>
        <authorList>
            <consortium name="The Broad Institute Genomics Platform"/>
            <consortium name="The Broad Institute Genome Sequencing Center for Infectious Disease"/>
            <person name="Wu L."/>
            <person name="Ma J."/>
        </authorList>
    </citation>
    <scope>NUCLEOTIDE SEQUENCE [LARGE SCALE GENOMIC DNA]</scope>
    <source>
        <strain evidence="11">CCM 7640</strain>
    </source>
</reference>
<dbReference type="HAMAP" id="MF_01148">
    <property type="entry name" value="Lnt"/>
    <property type="match status" value="1"/>
</dbReference>
<keyword evidence="4 8" id="KW-0812">Transmembrane</keyword>
<dbReference type="NCBIfam" id="TIGR00546">
    <property type="entry name" value="lnt"/>
    <property type="match status" value="1"/>
</dbReference>
<keyword evidence="3 8" id="KW-0808">Transferase</keyword>
<comment type="subcellular location">
    <subcellularLocation>
        <location evidence="1 8">Cell membrane</location>
        <topology evidence="1 8">Multi-pass membrane protein</topology>
    </subcellularLocation>
</comment>
<keyword evidence="11" id="KW-1185">Reference proteome</keyword>
<dbReference type="Proteomes" id="UP000629365">
    <property type="component" value="Unassembled WGS sequence"/>
</dbReference>
<feature type="transmembrane region" description="Helical" evidence="8">
    <location>
        <begin position="26"/>
        <end position="42"/>
    </location>
</feature>
<keyword evidence="6 8" id="KW-0472">Membrane</keyword>
<evidence type="ECO:0000256" key="8">
    <source>
        <dbReference type="HAMAP-Rule" id="MF_01148"/>
    </source>
</evidence>
<feature type="transmembrane region" description="Helical" evidence="8">
    <location>
        <begin position="152"/>
        <end position="172"/>
    </location>
</feature>
<comment type="catalytic activity">
    <reaction evidence="8">
        <text>N-terminal S-1,2-diacyl-sn-glyceryl-L-cysteinyl-[lipoprotein] + a glycerophospholipid = N-acyl-S-1,2-diacyl-sn-glyceryl-L-cysteinyl-[lipoprotein] + a 2-acyl-sn-glycero-3-phospholipid + H(+)</text>
        <dbReference type="Rhea" id="RHEA:48228"/>
        <dbReference type="Rhea" id="RHEA-COMP:14681"/>
        <dbReference type="Rhea" id="RHEA-COMP:14684"/>
        <dbReference type="ChEBI" id="CHEBI:15378"/>
        <dbReference type="ChEBI" id="CHEBI:136912"/>
        <dbReference type="ChEBI" id="CHEBI:140656"/>
        <dbReference type="ChEBI" id="CHEBI:140657"/>
        <dbReference type="ChEBI" id="CHEBI:140660"/>
        <dbReference type="EC" id="2.3.1.269"/>
    </reaction>
</comment>
<evidence type="ECO:0000256" key="4">
    <source>
        <dbReference type="ARBA" id="ARBA00022692"/>
    </source>
</evidence>
<evidence type="ECO:0000313" key="11">
    <source>
        <dbReference type="Proteomes" id="UP000629365"/>
    </source>
</evidence>
<dbReference type="Pfam" id="PF20154">
    <property type="entry name" value="LNT_N"/>
    <property type="match status" value="1"/>
</dbReference>
<evidence type="ECO:0000256" key="6">
    <source>
        <dbReference type="ARBA" id="ARBA00023136"/>
    </source>
</evidence>
<dbReference type="SUPFAM" id="SSF56317">
    <property type="entry name" value="Carbon-nitrogen hydrolase"/>
    <property type="match status" value="1"/>
</dbReference>
<dbReference type="InterPro" id="IPR036526">
    <property type="entry name" value="C-N_Hydrolase_sf"/>
</dbReference>
<organism evidence="10 11">
    <name type="scientific">Microbacterium murale</name>
    <dbReference type="NCBI Taxonomy" id="1081040"/>
    <lineage>
        <taxon>Bacteria</taxon>
        <taxon>Bacillati</taxon>
        <taxon>Actinomycetota</taxon>
        <taxon>Actinomycetes</taxon>
        <taxon>Micrococcales</taxon>
        <taxon>Microbacteriaceae</taxon>
        <taxon>Microbacterium</taxon>
    </lineage>
</organism>
<keyword evidence="2 8" id="KW-1003">Cell membrane</keyword>
<dbReference type="PROSITE" id="PS50263">
    <property type="entry name" value="CN_HYDROLASE"/>
    <property type="match status" value="1"/>
</dbReference>
<feature type="domain" description="CN hydrolase" evidence="9">
    <location>
        <begin position="208"/>
        <end position="452"/>
    </location>
</feature>
<evidence type="ECO:0000256" key="3">
    <source>
        <dbReference type="ARBA" id="ARBA00022679"/>
    </source>
</evidence>
<gene>
    <name evidence="8 10" type="primary">lnt</name>
    <name evidence="10" type="ORF">GCM10007269_31640</name>
</gene>
<comment type="caution">
    <text evidence="10">The sequence shown here is derived from an EMBL/GenBank/DDBJ whole genome shotgun (WGS) entry which is preliminary data.</text>
</comment>
<feature type="transmembrane region" description="Helical" evidence="8">
    <location>
        <begin position="184"/>
        <end position="201"/>
    </location>
</feature>
<feature type="transmembrane region" description="Helical" evidence="8">
    <location>
        <begin position="49"/>
        <end position="69"/>
    </location>
</feature>
<evidence type="ECO:0000256" key="7">
    <source>
        <dbReference type="ARBA" id="ARBA00023315"/>
    </source>
</evidence>
<feature type="transmembrane region" description="Helical" evidence="8">
    <location>
        <begin position="462"/>
        <end position="485"/>
    </location>
</feature>
<dbReference type="Gene3D" id="3.60.110.10">
    <property type="entry name" value="Carbon-nitrogen hydrolase"/>
    <property type="match status" value="1"/>
</dbReference>
<sequence length="501" mass="53379">MPLRFAVVAALLAGASLDLAYPEIGWWPVAFVSVTVSLWTLRGRSLPSAFLVSLVYGASFYFTHLVWVSKFLGPVPWVALAGLESILFGAGGVLIALAYRLAHSTRGLSTVVPAVVAGVWVLRETVMGSWPYGGFPWARTGLTLVDSPFAAAASWVGTTGLSFLMVFICASVLQALGQRRGRRLIPAGLVVLLTVLIPLFPTEQVGTLKVGWVQGNGPSGYFDAKSAGDILDAQEAASTPLAGRPMDLLVWPEGSVDADPLRDAEAAARLDRLVRDMGAPALVNAATVREGGIFNTSLLWGEDGAAQLHDKANPVPFGEYVPDRWFYEAVAPDLIGLIQREYAPGSNAPAMDVAGARIGLAICFDVIYDNVIRESAMAGAQMYVFQTNNADFRGTDENLQQLATARMRAIETGRTVVNVSTTGTSQIIRKDGTVLSELSVDTTGAQISEVSRYTGITPAVALMPWIGPVLGGASVLALLVATFALRHTRYTGGARRERNNL</sequence>
<dbReference type="InterPro" id="IPR004563">
    <property type="entry name" value="Apolipo_AcylTrfase"/>
</dbReference>
<comment type="similarity">
    <text evidence="8">Belongs to the CN hydrolase family. Apolipoprotein N-acyltransferase subfamily.</text>
</comment>